<comment type="catalytic activity">
    <reaction evidence="5">
        <text>cytidine(32) in tRNA + S-adenosyl-L-methionine = 2'-O-methylcytidine(32) in tRNA + S-adenosyl-L-homocysteine + H(+)</text>
        <dbReference type="Rhea" id="RHEA:42932"/>
        <dbReference type="Rhea" id="RHEA-COMP:10288"/>
        <dbReference type="Rhea" id="RHEA-COMP:10289"/>
        <dbReference type="ChEBI" id="CHEBI:15378"/>
        <dbReference type="ChEBI" id="CHEBI:57856"/>
        <dbReference type="ChEBI" id="CHEBI:59789"/>
        <dbReference type="ChEBI" id="CHEBI:74495"/>
        <dbReference type="ChEBI" id="CHEBI:82748"/>
        <dbReference type="EC" id="2.1.1.200"/>
    </reaction>
</comment>
<evidence type="ECO:0000259" key="6">
    <source>
        <dbReference type="Pfam" id="PF00588"/>
    </source>
</evidence>
<keyword evidence="5" id="KW-0819">tRNA processing</keyword>
<evidence type="ECO:0000256" key="1">
    <source>
        <dbReference type="ARBA" id="ARBA00007228"/>
    </source>
</evidence>
<dbReference type="InterPro" id="IPR004384">
    <property type="entry name" value="RNA_MeTrfase_TrmJ/LasT"/>
</dbReference>
<reference evidence="7" key="1">
    <citation type="journal article" date="2021" name="Antonie Van Leeuwenhoek">
        <title>Draft genome and description of Waterburya agarophytonicola gen. nov. sp. nov. (Pleurocapsales, Cyanobacteria): a seaweed symbiont.</title>
        <authorList>
            <person name="Bonthond G."/>
            <person name="Shalygin S."/>
            <person name="Bayer T."/>
            <person name="Weinberger F."/>
        </authorList>
    </citation>
    <scope>NUCLEOTIDE SEQUENCE</scope>
    <source>
        <strain evidence="7">KI4</strain>
    </source>
</reference>
<dbReference type="RefSeq" id="WP_229642112.1">
    <property type="nucleotide sequence ID" value="NZ_JADWDC010000063.1"/>
</dbReference>
<proteinExistence type="inferred from homology"/>
<keyword evidence="8" id="KW-1185">Reference proteome</keyword>
<evidence type="ECO:0000313" key="8">
    <source>
        <dbReference type="Proteomes" id="UP000729733"/>
    </source>
</evidence>
<evidence type="ECO:0000256" key="2">
    <source>
        <dbReference type="ARBA" id="ARBA00022603"/>
    </source>
</evidence>
<dbReference type="SUPFAM" id="SSF75217">
    <property type="entry name" value="alpha/beta knot"/>
    <property type="match status" value="1"/>
</dbReference>
<dbReference type="CDD" id="cd18093">
    <property type="entry name" value="SpoU-like_TrmJ"/>
    <property type="match status" value="1"/>
</dbReference>
<dbReference type="PANTHER" id="PTHR42786">
    <property type="entry name" value="TRNA/RRNA METHYLTRANSFERASE"/>
    <property type="match status" value="1"/>
</dbReference>
<dbReference type="InterPro" id="IPR029028">
    <property type="entry name" value="Alpha/beta_knot_MTases"/>
</dbReference>
<evidence type="ECO:0000313" key="7">
    <source>
        <dbReference type="EMBL" id="MCC0179009.1"/>
    </source>
</evidence>
<name>A0A964FJA8_9CYAN</name>
<comment type="function">
    <text evidence="5">Catalyzes the formation of 2'O-methylated cytidine (Cm32) or 2'O-methylated uridine (Um32) at position 32 in tRNA.</text>
</comment>
<dbReference type="EMBL" id="JADWDC010000063">
    <property type="protein sequence ID" value="MCC0179009.1"/>
    <property type="molecule type" value="Genomic_DNA"/>
</dbReference>
<keyword evidence="5" id="KW-0963">Cytoplasm</keyword>
<dbReference type="Gene3D" id="3.40.1280.10">
    <property type="match status" value="1"/>
</dbReference>
<protein>
    <recommendedName>
        <fullName evidence="5">tRNA (cytidine/uridine-2'-O-)-methyltransferase TrmJ</fullName>
        <ecNumber evidence="5">2.1.1.200</ecNumber>
    </recommendedName>
    <alternativeName>
        <fullName evidence="5">tRNA (cytidine(32)/uridine(32)-2'-O)-methyltransferase</fullName>
    </alternativeName>
    <alternativeName>
        <fullName evidence="5">tRNA Cm32/Um32 methyltransferase</fullName>
    </alternativeName>
</protein>
<dbReference type="Proteomes" id="UP000729733">
    <property type="component" value="Unassembled WGS sequence"/>
</dbReference>
<accession>A0A964FJA8</accession>
<dbReference type="GO" id="GO:0003723">
    <property type="term" value="F:RNA binding"/>
    <property type="evidence" value="ECO:0007669"/>
    <property type="project" value="InterPro"/>
</dbReference>
<dbReference type="PIRSF" id="PIRSF004808">
    <property type="entry name" value="LasT"/>
    <property type="match status" value="1"/>
</dbReference>
<dbReference type="PANTHER" id="PTHR42786:SF2">
    <property type="entry name" value="TRNA (CYTIDINE_URIDINE-2'-O-)-METHYLTRANSFERASE TRMJ"/>
    <property type="match status" value="1"/>
</dbReference>
<dbReference type="GO" id="GO:0002128">
    <property type="term" value="P:tRNA nucleoside ribose methylation"/>
    <property type="evidence" value="ECO:0007669"/>
    <property type="project" value="TreeGrafter"/>
</dbReference>
<sequence length="260" mass="28744">MSENILANIRIVLVEPAGALNVGSIARVMKNMGLTRLVLVNPRCDIRDESARIMAVHAVDVLDNAVVASSLPEALAGCRKAIATTVRSRSVPINLEAPPAALPWLLTPNIESALIFGAEDRGLSNDELKYAQKFVCVQSNPDYPSLNLAQAVAICSYELYQAWLKMSDNPAQTVVSQPTLREESIPTNAPIDVLEGYYQHLEEVLLEIGYLYPHTVPVKMEKFRRLYNKANLQPEEVAMLRGILRQVRWAIKQGGNPKSD</sequence>
<comment type="similarity">
    <text evidence="1">Belongs to the class IV-like SAM-binding methyltransferase superfamily. RNA methyltransferase TrmH family.</text>
</comment>
<dbReference type="AlphaFoldDB" id="A0A964FJA8"/>
<dbReference type="GO" id="GO:0160206">
    <property type="term" value="F:tRNA (cytidine(32)/uridine(32)-2'-O)-methyltransferase activity"/>
    <property type="evidence" value="ECO:0007669"/>
    <property type="project" value="UniProtKB-EC"/>
</dbReference>
<comment type="subunit">
    <text evidence="5">Homodimer.</text>
</comment>
<evidence type="ECO:0000256" key="5">
    <source>
        <dbReference type="RuleBase" id="RU362024"/>
    </source>
</evidence>
<feature type="domain" description="tRNA/rRNA methyltransferase SpoU type" evidence="6">
    <location>
        <begin position="9"/>
        <end position="157"/>
    </location>
</feature>
<evidence type="ECO:0000256" key="4">
    <source>
        <dbReference type="ARBA" id="ARBA00022691"/>
    </source>
</evidence>
<evidence type="ECO:0000256" key="3">
    <source>
        <dbReference type="ARBA" id="ARBA00022679"/>
    </source>
</evidence>
<dbReference type="NCBIfam" id="TIGR00050">
    <property type="entry name" value="rRNA_methyl_1"/>
    <property type="match status" value="1"/>
</dbReference>
<dbReference type="InterPro" id="IPR029026">
    <property type="entry name" value="tRNA_m1G_MTases_N"/>
</dbReference>
<dbReference type="Gene3D" id="1.10.8.590">
    <property type="match status" value="1"/>
</dbReference>
<dbReference type="EC" id="2.1.1.200" evidence="5"/>
<dbReference type="InterPro" id="IPR001537">
    <property type="entry name" value="SpoU_MeTrfase"/>
</dbReference>
<keyword evidence="2 5" id="KW-0489">Methyltransferase</keyword>
<gene>
    <name evidence="5" type="primary">trmJ</name>
    <name evidence="7" type="ORF">I4641_18740</name>
</gene>
<comment type="caution">
    <text evidence="7">The sequence shown here is derived from an EMBL/GenBank/DDBJ whole genome shotgun (WGS) entry which is preliminary data.</text>
</comment>
<comment type="subcellular location">
    <subcellularLocation>
        <location evidence="5">Cytoplasm</location>
    </subcellularLocation>
</comment>
<keyword evidence="3" id="KW-0808">Transferase</keyword>
<organism evidence="7 8">
    <name type="scientific">Waterburya agarophytonicola KI4</name>
    <dbReference type="NCBI Taxonomy" id="2874699"/>
    <lineage>
        <taxon>Bacteria</taxon>
        <taxon>Bacillati</taxon>
        <taxon>Cyanobacteriota</taxon>
        <taxon>Cyanophyceae</taxon>
        <taxon>Pleurocapsales</taxon>
        <taxon>Hyellaceae</taxon>
        <taxon>Waterburya</taxon>
        <taxon>Waterburya agarophytonicola</taxon>
    </lineage>
</organism>
<comment type="catalytic activity">
    <reaction evidence="5">
        <text>uridine(32) in tRNA + S-adenosyl-L-methionine = 2'-O-methyluridine(32) in tRNA + S-adenosyl-L-homocysteine + H(+)</text>
        <dbReference type="Rhea" id="RHEA:42936"/>
        <dbReference type="Rhea" id="RHEA-COMP:10107"/>
        <dbReference type="Rhea" id="RHEA-COMP:10290"/>
        <dbReference type="ChEBI" id="CHEBI:15378"/>
        <dbReference type="ChEBI" id="CHEBI:57856"/>
        <dbReference type="ChEBI" id="CHEBI:59789"/>
        <dbReference type="ChEBI" id="CHEBI:65315"/>
        <dbReference type="ChEBI" id="CHEBI:74478"/>
        <dbReference type="EC" id="2.1.1.200"/>
    </reaction>
</comment>
<dbReference type="GO" id="GO:0005829">
    <property type="term" value="C:cytosol"/>
    <property type="evidence" value="ECO:0007669"/>
    <property type="project" value="TreeGrafter"/>
</dbReference>
<dbReference type="Pfam" id="PF00588">
    <property type="entry name" value="SpoU_methylase"/>
    <property type="match status" value="1"/>
</dbReference>
<keyword evidence="4 5" id="KW-0949">S-adenosyl-L-methionine</keyword>